<accession>A0AAN7U4H1</accession>
<comment type="function">
    <text evidence="7">Serine hydrolase involved in the detoxification of formaldehyde.</text>
</comment>
<evidence type="ECO:0000256" key="1">
    <source>
        <dbReference type="ARBA" id="ARBA00005622"/>
    </source>
</evidence>
<dbReference type="InterPro" id="IPR014186">
    <property type="entry name" value="S-formylglutathione_hydrol"/>
</dbReference>
<evidence type="ECO:0000313" key="8">
    <source>
        <dbReference type="EMBL" id="KAK5581652.1"/>
    </source>
</evidence>
<evidence type="ECO:0000256" key="7">
    <source>
        <dbReference type="RuleBase" id="RU363068"/>
    </source>
</evidence>
<dbReference type="FunFam" id="3.40.50.1820:FF:000002">
    <property type="entry name" value="S-formylglutathione hydrolase"/>
    <property type="match status" value="1"/>
</dbReference>
<organism evidence="8 9">
    <name type="scientific">Dictyostelium firmibasis</name>
    <dbReference type="NCBI Taxonomy" id="79012"/>
    <lineage>
        <taxon>Eukaryota</taxon>
        <taxon>Amoebozoa</taxon>
        <taxon>Evosea</taxon>
        <taxon>Eumycetozoa</taxon>
        <taxon>Dictyostelia</taxon>
        <taxon>Dictyosteliales</taxon>
        <taxon>Dictyosteliaceae</taxon>
        <taxon>Dictyostelium</taxon>
    </lineage>
</organism>
<dbReference type="Proteomes" id="UP001344447">
    <property type="component" value="Unassembled WGS sequence"/>
</dbReference>
<keyword evidence="4 7" id="KW-0719">Serine esterase</keyword>
<dbReference type="AlphaFoldDB" id="A0AAN7U4H1"/>
<reference evidence="8 9" key="1">
    <citation type="submission" date="2023-11" db="EMBL/GenBank/DDBJ databases">
        <title>Dfirmibasis_genome.</title>
        <authorList>
            <person name="Edelbroek B."/>
            <person name="Kjellin J."/>
            <person name="Jerlstrom-Hultqvist J."/>
            <person name="Soderbom F."/>
        </authorList>
    </citation>
    <scope>NUCLEOTIDE SEQUENCE [LARGE SCALE GENOMIC DNA]</scope>
    <source>
        <strain evidence="8 9">TNS-C-14</strain>
    </source>
</reference>
<dbReference type="Pfam" id="PF00756">
    <property type="entry name" value="Esterase"/>
    <property type="match status" value="1"/>
</dbReference>
<keyword evidence="5 7" id="KW-0378">Hydrolase</keyword>
<comment type="similarity">
    <text evidence="1 7">Belongs to the esterase D family.</text>
</comment>
<dbReference type="GO" id="GO:0046294">
    <property type="term" value="P:formaldehyde catabolic process"/>
    <property type="evidence" value="ECO:0007669"/>
    <property type="project" value="InterPro"/>
</dbReference>
<sequence>MSNISLLSKSKSFNGEVRRYSHKSNSLSCDMKFHVYVPPKSSTPSSVLWFLSGLTCTDENFIQKSGAIQFASQNNIFLVCPDTSPRGIIIENPEDKWQGPGFGAGYYLDATTDKYKTHFNMFTYISKELFDLINQEFKDTINVNKHSIFGHSMGGLGAISLFIKTNGQYKSVSAFSPISNPTECDWSLHSFKQYLGSENKDSWLQYDPCHLLKNYDGKPFDLMVDQGSADEFLNDLKFDNLQLSCKENSKINLIARLQDGYNHGYFYISTFIKDHIEYHSKYLNN</sequence>
<feature type="active site" description="Charge relay system" evidence="6">
    <location>
        <position position="263"/>
    </location>
</feature>
<name>A0AAN7U4H1_9MYCE</name>
<keyword evidence="9" id="KW-1185">Reference proteome</keyword>
<gene>
    <name evidence="8" type="ORF">RB653_001689</name>
</gene>
<dbReference type="InterPro" id="IPR000801">
    <property type="entry name" value="Esterase-like"/>
</dbReference>
<feature type="active site" description="Charge relay system" evidence="6">
    <location>
        <position position="230"/>
    </location>
</feature>
<dbReference type="SUPFAM" id="SSF53474">
    <property type="entry name" value="alpha/beta-Hydrolases"/>
    <property type="match status" value="1"/>
</dbReference>
<protein>
    <recommendedName>
        <fullName evidence="3 7">S-formylglutathione hydrolase</fullName>
        <ecNumber evidence="2 7">3.1.2.12</ecNumber>
    </recommendedName>
</protein>
<evidence type="ECO:0000256" key="6">
    <source>
        <dbReference type="PIRSR" id="PIRSR614186-1"/>
    </source>
</evidence>
<dbReference type="EMBL" id="JAVFKY010000002">
    <property type="protein sequence ID" value="KAK5581652.1"/>
    <property type="molecule type" value="Genomic_DNA"/>
</dbReference>
<comment type="subcellular location">
    <subcellularLocation>
        <location evidence="7">Cytoplasm</location>
    </subcellularLocation>
</comment>
<dbReference type="EC" id="3.1.2.12" evidence="2 7"/>
<evidence type="ECO:0000256" key="4">
    <source>
        <dbReference type="ARBA" id="ARBA00022487"/>
    </source>
</evidence>
<evidence type="ECO:0000313" key="9">
    <source>
        <dbReference type="Proteomes" id="UP001344447"/>
    </source>
</evidence>
<dbReference type="PANTHER" id="PTHR10061">
    <property type="entry name" value="S-FORMYLGLUTATHIONE HYDROLASE"/>
    <property type="match status" value="1"/>
</dbReference>
<dbReference type="NCBIfam" id="TIGR02821">
    <property type="entry name" value="fghA_ester_D"/>
    <property type="match status" value="1"/>
</dbReference>
<keyword evidence="7" id="KW-0963">Cytoplasm</keyword>
<dbReference type="InterPro" id="IPR029058">
    <property type="entry name" value="AB_hydrolase_fold"/>
</dbReference>
<feature type="active site" description="Charge relay system" evidence="6">
    <location>
        <position position="152"/>
    </location>
</feature>
<comment type="catalytic activity">
    <reaction evidence="7">
        <text>S-formylglutathione + H2O = formate + glutathione + H(+)</text>
        <dbReference type="Rhea" id="RHEA:14961"/>
        <dbReference type="ChEBI" id="CHEBI:15377"/>
        <dbReference type="ChEBI" id="CHEBI:15378"/>
        <dbReference type="ChEBI" id="CHEBI:15740"/>
        <dbReference type="ChEBI" id="CHEBI:57688"/>
        <dbReference type="ChEBI" id="CHEBI:57925"/>
        <dbReference type="EC" id="3.1.2.12"/>
    </reaction>
</comment>
<evidence type="ECO:0000256" key="2">
    <source>
        <dbReference type="ARBA" id="ARBA00012479"/>
    </source>
</evidence>
<evidence type="ECO:0000256" key="3">
    <source>
        <dbReference type="ARBA" id="ARBA00016774"/>
    </source>
</evidence>
<dbReference type="Gene3D" id="3.40.50.1820">
    <property type="entry name" value="alpha/beta hydrolase"/>
    <property type="match status" value="1"/>
</dbReference>
<evidence type="ECO:0000256" key="5">
    <source>
        <dbReference type="ARBA" id="ARBA00022801"/>
    </source>
</evidence>
<dbReference type="PANTHER" id="PTHR10061:SF0">
    <property type="entry name" value="S-FORMYLGLUTATHIONE HYDROLASE"/>
    <property type="match status" value="1"/>
</dbReference>
<proteinExistence type="inferred from homology"/>
<dbReference type="GO" id="GO:0005829">
    <property type="term" value="C:cytosol"/>
    <property type="evidence" value="ECO:0007669"/>
    <property type="project" value="TreeGrafter"/>
</dbReference>
<comment type="caution">
    <text evidence="8">The sequence shown here is derived from an EMBL/GenBank/DDBJ whole genome shotgun (WGS) entry which is preliminary data.</text>
</comment>
<dbReference type="GO" id="GO:0052689">
    <property type="term" value="F:carboxylic ester hydrolase activity"/>
    <property type="evidence" value="ECO:0007669"/>
    <property type="project" value="UniProtKB-KW"/>
</dbReference>
<dbReference type="GO" id="GO:0018738">
    <property type="term" value="F:S-formylglutathione hydrolase activity"/>
    <property type="evidence" value="ECO:0007669"/>
    <property type="project" value="UniProtKB-EC"/>
</dbReference>